<dbReference type="Ensembl" id="ENSMFAT00000072213.1">
    <property type="protein sequence ID" value="ENSMFAP00000062537.1"/>
    <property type="gene ID" value="ENSMFAG00000001300.2"/>
</dbReference>
<feature type="region of interest" description="Disordered" evidence="4">
    <location>
        <begin position="186"/>
        <end position="359"/>
    </location>
</feature>
<dbReference type="CDD" id="cd22185">
    <property type="entry name" value="WH2_hVASP-like"/>
    <property type="match status" value="1"/>
</dbReference>
<keyword evidence="7" id="KW-1185">Reference proteome</keyword>
<evidence type="ECO:0000256" key="1">
    <source>
        <dbReference type="ARBA" id="ARBA00004529"/>
    </source>
</evidence>
<dbReference type="CDD" id="cd01207">
    <property type="entry name" value="EVH1_Ena_VASP-like"/>
    <property type="match status" value="1"/>
</dbReference>
<feature type="compositionally biased region" description="Polar residues" evidence="4">
    <location>
        <begin position="159"/>
        <end position="174"/>
    </location>
</feature>
<dbReference type="AlphaFoldDB" id="A0A7N9DA23"/>
<feature type="compositionally biased region" description="Basic and acidic residues" evidence="4">
    <location>
        <begin position="186"/>
        <end position="202"/>
    </location>
</feature>
<feature type="compositionally biased region" description="Polar residues" evidence="4">
    <location>
        <begin position="440"/>
        <end position="454"/>
    </location>
</feature>
<evidence type="ECO:0000313" key="6">
    <source>
        <dbReference type="Ensembl" id="ENSMFAP00000062537.1"/>
    </source>
</evidence>
<gene>
    <name evidence="6" type="primary">EVL</name>
</gene>
<dbReference type="GO" id="GO:0008154">
    <property type="term" value="P:actin polymerization or depolymerization"/>
    <property type="evidence" value="ECO:0007669"/>
    <property type="project" value="TreeGrafter"/>
</dbReference>
<dbReference type="Proteomes" id="UP000233100">
    <property type="component" value="Chromosome 7"/>
</dbReference>
<dbReference type="GO" id="GO:0005522">
    <property type="term" value="F:profilin binding"/>
    <property type="evidence" value="ECO:0007669"/>
    <property type="project" value="TreeGrafter"/>
</dbReference>
<dbReference type="GO" id="GO:0030838">
    <property type="term" value="P:positive regulation of actin filament polymerization"/>
    <property type="evidence" value="ECO:0007669"/>
    <property type="project" value="TreeGrafter"/>
</dbReference>
<dbReference type="PANTHER" id="PTHR11202:SF4">
    <property type="entry name" value="ENA_VASP-LIKE PROTEIN"/>
    <property type="match status" value="1"/>
</dbReference>
<dbReference type="GO" id="GO:0051496">
    <property type="term" value="P:positive regulation of stress fiber assembly"/>
    <property type="evidence" value="ECO:0007669"/>
    <property type="project" value="Ensembl"/>
</dbReference>
<dbReference type="Gene3D" id="2.30.29.30">
    <property type="entry name" value="Pleckstrin-homology domain (PH domain)/Phosphotyrosine-binding domain (PTB)"/>
    <property type="match status" value="1"/>
</dbReference>
<evidence type="ECO:0000256" key="4">
    <source>
        <dbReference type="SAM" id="MobiDB-lite"/>
    </source>
</evidence>
<name>A0A7N9DA23_MACFA</name>
<evidence type="ECO:0000259" key="5">
    <source>
        <dbReference type="PROSITE" id="PS50229"/>
    </source>
</evidence>
<dbReference type="GO" id="GO:0017124">
    <property type="term" value="F:SH3 domain binding"/>
    <property type="evidence" value="ECO:0007669"/>
    <property type="project" value="TreeGrafter"/>
</dbReference>
<dbReference type="SUPFAM" id="SSF50729">
    <property type="entry name" value="PH domain-like"/>
    <property type="match status" value="1"/>
</dbReference>
<protein>
    <recommendedName>
        <fullName evidence="2">Ena/VASP-like protein</fullName>
    </recommendedName>
    <alternativeName>
        <fullName evidence="3">Ena/vasodilator-stimulated phosphoprotein-like</fullName>
    </alternativeName>
</protein>
<dbReference type="InterPro" id="IPR000697">
    <property type="entry name" value="WH1/EVH1_dom"/>
</dbReference>
<reference evidence="6" key="3">
    <citation type="submission" date="2025-09" db="UniProtKB">
        <authorList>
            <consortium name="Ensembl"/>
        </authorList>
    </citation>
    <scope>IDENTIFICATION</scope>
</reference>
<dbReference type="GeneTree" id="ENSGT00940000157826"/>
<dbReference type="PANTHER" id="PTHR11202">
    <property type="entry name" value="SPROUTY-RELATED, EVH1 DOMAIN-CONTAINING PROTEIN FAMILY MEMBER"/>
    <property type="match status" value="1"/>
</dbReference>
<evidence type="ECO:0000313" key="7">
    <source>
        <dbReference type="Proteomes" id="UP000233100"/>
    </source>
</evidence>
<dbReference type="Bgee" id="ENSMFAG00000001300">
    <property type="expression patterns" value="Expressed in lymph node and 13 other cell types or tissues"/>
</dbReference>
<dbReference type="Pfam" id="PF00568">
    <property type="entry name" value="WH1"/>
    <property type="match status" value="2"/>
</dbReference>
<reference evidence="6" key="2">
    <citation type="submission" date="2025-08" db="UniProtKB">
        <authorList>
            <consortium name="Ensembl"/>
        </authorList>
    </citation>
    <scope>IDENTIFICATION</scope>
</reference>
<dbReference type="GO" id="GO:1900028">
    <property type="term" value="P:negative regulation of ruffle assembly"/>
    <property type="evidence" value="ECO:0007669"/>
    <property type="project" value="Ensembl"/>
</dbReference>
<accession>A0A7N9DA23</accession>
<dbReference type="InterPro" id="IPR011993">
    <property type="entry name" value="PH-like_dom_sf"/>
</dbReference>
<feature type="region of interest" description="Disordered" evidence="4">
    <location>
        <begin position="438"/>
        <end position="459"/>
    </location>
</feature>
<organism evidence="6 7">
    <name type="scientific">Macaca fascicularis</name>
    <name type="common">Crab-eating macaque</name>
    <name type="synonym">Cynomolgus monkey</name>
    <dbReference type="NCBI Taxonomy" id="9541"/>
    <lineage>
        <taxon>Eukaryota</taxon>
        <taxon>Metazoa</taxon>
        <taxon>Chordata</taxon>
        <taxon>Craniata</taxon>
        <taxon>Vertebrata</taxon>
        <taxon>Euteleostomi</taxon>
        <taxon>Mammalia</taxon>
        <taxon>Eutheria</taxon>
        <taxon>Euarchontoglires</taxon>
        <taxon>Primates</taxon>
        <taxon>Haplorrhini</taxon>
        <taxon>Catarrhini</taxon>
        <taxon>Cercopithecidae</taxon>
        <taxon>Cercopithecinae</taxon>
        <taxon>Macaca</taxon>
    </lineage>
</organism>
<evidence type="ECO:0000256" key="3">
    <source>
        <dbReference type="ARBA" id="ARBA00033193"/>
    </source>
</evidence>
<feature type="domain" description="WH1" evidence="5">
    <location>
        <begin position="17"/>
        <end position="157"/>
    </location>
</feature>
<dbReference type="GO" id="GO:0010633">
    <property type="term" value="P:negative regulation of epithelial cell migration"/>
    <property type="evidence" value="ECO:0007669"/>
    <property type="project" value="Ensembl"/>
</dbReference>
<dbReference type="SMART" id="SM00461">
    <property type="entry name" value="WH1"/>
    <property type="match status" value="1"/>
</dbReference>
<reference evidence="6 7" key="1">
    <citation type="submission" date="2013-03" db="EMBL/GenBank/DDBJ databases">
        <authorList>
            <person name="Warren W."/>
            <person name="Wilson R.K."/>
        </authorList>
    </citation>
    <scope>NUCLEOTIDE SEQUENCE</scope>
</reference>
<feature type="region of interest" description="Disordered" evidence="4">
    <location>
        <begin position="159"/>
        <end position="178"/>
    </location>
</feature>
<feature type="compositionally biased region" description="Pro residues" evidence="4">
    <location>
        <begin position="226"/>
        <end position="251"/>
    </location>
</feature>
<sequence length="494" mass="52843">METQQCRHSEQARDPALALTPEQSICQARASVMVYDDTSKKWVPIKPGQQGFSRINIYHNTASNTFRVVGVKLQDQQRSEQKGQYSESEDLGSDYDSISSYFKVVINYSIVKGLKYNQATPTFHQWRDARQVYGLNFASKEEATTFSNAMLFALNIMNSQEGGPSSQRQVQNGPSPDEMDIQRRQVMEQHQQQRQESLERRTSATGPILPPGHPSSAASAPISWSGPPPPPPPPVPPPPTGATPPPPPPLPAGGAQGSSHDESSMSGLAAAIAGAKLRRVQRPEDASGGSSPSGTSKSDANRASSGGGGGGLMEEMNKLLAKRRKAASQSDKPAEKKEDESQMVSKQPAPPSGFPLRSVRRQGGSLISGEAFGTCMGRALLQVIHSRGGGALQRLALHHPGPATGLPSLSTTDQTLLHPWSCSPTGEKPGALALHRRATSPAQEPQGARTSQGLVGTGTPRVHCSGARLPEAQRGFYFQIISVPKDLSSSRSFR</sequence>
<comment type="subcellular location">
    <subcellularLocation>
        <location evidence="1">Cytoplasm</location>
        <location evidence="1">Cytoskeleton</location>
        <location evidence="1">Stress fiber</location>
    </subcellularLocation>
</comment>
<dbReference type="GO" id="GO:0001725">
    <property type="term" value="C:stress fiber"/>
    <property type="evidence" value="ECO:0007669"/>
    <property type="project" value="UniProtKB-SubCell"/>
</dbReference>
<proteinExistence type="predicted"/>
<evidence type="ECO:0000256" key="2">
    <source>
        <dbReference type="ARBA" id="ARBA00017156"/>
    </source>
</evidence>
<dbReference type="PROSITE" id="PS50229">
    <property type="entry name" value="WH1"/>
    <property type="match status" value="1"/>
</dbReference>
<feature type="compositionally biased region" description="Low complexity" evidence="4">
    <location>
        <begin position="214"/>
        <end position="225"/>
    </location>
</feature>
<feature type="compositionally biased region" description="Low complexity" evidence="4">
    <location>
        <begin position="287"/>
        <end position="298"/>
    </location>
</feature>